<comment type="cofactor">
    <cofactor evidence="17">
        <name>Zn(2+)</name>
        <dbReference type="ChEBI" id="CHEBI:29105"/>
    </cofactor>
    <text evidence="17">Binds 2 Zn(2+) ions per subunit.</text>
</comment>
<feature type="binding site" description="in inhibited form" evidence="17">
    <location>
        <position position="99"/>
    </location>
    <ligand>
        <name>Zn(2+)</name>
        <dbReference type="ChEBI" id="CHEBI:29105"/>
        <label>2</label>
        <note>catalytic</note>
    </ligand>
</feature>
<evidence type="ECO:0000256" key="21">
    <source>
        <dbReference type="SAM" id="SignalP"/>
    </source>
</evidence>
<evidence type="ECO:0000256" key="19">
    <source>
        <dbReference type="PIRSR" id="PIRSR621190-5"/>
    </source>
</evidence>
<comment type="cofactor">
    <cofactor evidence="17">
        <name>Ca(2+)</name>
        <dbReference type="ChEBI" id="CHEBI:29108"/>
    </cofactor>
    <text evidence="17">Can bind about 5 Ca(2+) ions per subunit.</text>
</comment>
<dbReference type="InterPro" id="IPR002477">
    <property type="entry name" value="Peptidoglycan-bd-like"/>
</dbReference>
<feature type="binding site" evidence="17">
    <location>
        <position position="164"/>
    </location>
    <ligand>
        <name>Ca(2+)</name>
        <dbReference type="ChEBI" id="CHEBI:29108"/>
        <label>2</label>
    </ligand>
</feature>
<keyword evidence="5" id="KW-0645">Protease</keyword>
<evidence type="ECO:0000256" key="3">
    <source>
        <dbReference type="ARBA" id="ARBA00022525"/>
    </source>
</evidence>
<dbReference type="InterPro" id="IPR036365">
    <property type="entry name" value="PGBD-like_sf"/>
</dbReference>
<evidence type="ECO:0000256" key="1">
    <source>
        <dbReference type="ARBA" id="ARBA00004498"/>
    </source>
</evidence>
<dbReference type="FunFam" id="2.110.10.10:FF:000002">
    <property type="entry name" value="Matrix metallopeptidase 3"/>
    <property type="match status" value="1"/>
</dbReference>
<dbReference type="GO" id="GO:0031012">
    <property type="term" value="C:extracellular matrix"/>
    <property type="evidence" value="ECO:0007669"/>
    <property type="project" value="InterPro"/>
</dbReference>
<evidence type="ECO:0000256" key="13">
    <source>
        <dbReference type="ARBA" id="ARBA00023145"/>
    </source>
</evidence>
<keyword evidence="4" id="KW-0272">Extracellular matrix</keyword>
<dbReference type="PRINTS" id="PR00138">
    <property type="entry name" value="MATRIXIN"/>
</dbReference>
<keyword evidence="11 17" id="KW-0106">Calcium</keyword>
<feature type="binding site" evidence="17">
    <location>
        <position position="200"/>
    </location>
    <ligand>
        <name>Ca(2+)</name>
        <dbReference type="ChEBI" id="CHEBI:29108"/>
        <label>2</label>
    </ligand>
</feature>
<feature type="binding site" evidence="17">
    <location>
        <position position="174"/>
    </location>
    <ligand>
        <name>Zn(2+)</name>
        <dbReference type="ChEBI" id="CHEBI:29105"/>
        <label>1</label>
    </ligand>
</feature>
<dbReference type="SUPFAM" id="SSF50923">
    <property type="entry name" value="Hemopexin-like domain"/>
    <property type="match status" value="1"/>
</dbReference>
<dbReference type="Pfam" id="PF00045">
    <property type="entry name" value="Hemopexin"/>
    <property type="match status" value="1"/>
</dbReference>
<dbReference type="PANTHER" id="PTHR10201">
    <property type="entry name" value="MATRIX METALLOPROTEINASE"/>
    <property type="match status" value="1"/>
</dbReference>
<name>A0A9D3BTU8_NOTFU</name>
<feature type="repeat" description="Hemopexin" evidence="20">
    <location>
        <begin position="392"/>
        <end position="440"/>
    </location>
</feature>
<comment type="subcellular location">
    <subcellularLocation>
        <location evidence="1">Secreted</location>
        <location evidence="1">Extracellular space</location>
        <location evidence="1">Extracellular matrix</location>
    </subcellularLocation>
</comment>
<dbReference type="EMBL" id="JAAVVJ010000007">
    <property type="protein sequence ID" value="KAF7219264.1"/>
    <property type="molecule type" value="Genomic_DNA"/>
</dbReference>
<dbReference type="Gene3D" id="3.40.390.10">
    <property type="entry name" value="Collagenase (Catalytic Domain)"/>
    <property type="match status" value="1"/>
</dbReference>
<keyword evidence="6 16" id="KW-0479">Metal-binding</keyword>
<feature type="binding site" evidence="17">
    <location>
        <position position="305"/>
    </location>
    <ligand>
        <name>Ca(2+)</name>
        <dbReference type="ChEBI" id="CHEBI:29108"/>
        <label>4</label>
    </ligand>
</feature>
<dbReference type="SMART" id="SM00120">
    <property type="entry name" value="HX"/>
    <property type="match status" value="4"/>
</dbReference>
<evidence type="ECO:0000256" key="5">
    <source>
        <dbReference type="ARBA" id="ARBA00022670"/>
    </source>
</evidence>
<gene>
    <name evidence="23" type="ORF">G4P62_006645</name>
</gene>
<accession>A0A9D3BTU8</accession>
<evidence type="ECO:0000256" key="2">
    <source>
        <dbReference type="ARBA" id="ARBA00010370"/>
    </source>
</evidence>
<reference evidence="23" key="1">
    <citation type="submission" date="2020-03" db="EMBL/GenBank/DDBJ databases">
        <title>Intra-Species Differences in Population Size shape Life History and Genome Evolution.</title>
        <authorList>
            <person name="Willemsen D."/>
            <person name="Cui R."/>
            <person name="Valenzano D.R."/>
        </authorList>
    </citation>
    <scope>NUCLEOTIDE SEQUENCE</scope>
    <source>
        <strain evidence="23">GRZ</strain>
        <tissue evidence="23">Whole</tissue>
    </source>
</reference>
<feature type="binding site" evidence="16">
    <location>
        <position position="225"/>
    </location>
    <ligand>
        <name>Zn(2+)</name>
        <dbReference type="ChEBI" id="CHEBI:29105"/>
        <label>2</label>
        <note>catalytic</note>
    </ligand>
</feature>
<keyword evidence="14 18" id="KW-1015">Disulfide bond</keyword>
<evidence type="ECO:0000256" key="9">
    <source>
        <dbReference type="ARBA" id="ARBA00022801"/>
    </source>
</evidence>
<dbReference type="PIRSF" id="PIRSF001191">
    <property type="entry name" value="Peptidase_M10A_matrix"/>
    <property type="match status" value="1"/>
</dbReference>
<evidence type="ECO:0000313" key="23">
    <source>
        <dbReference type="EMBL" id="KAF7219264.1"/>
    </source>
</evidence>
<dbReference type="GO" id="GO:0030198">
    <property type="term" value="P:extracellular matrix organization"/>
    <property type="evidence" value="ECO:0007669"/>
    <property type="project" value="TreeGrafter"/>
</dbReference>
<dbReference type="PANTHER" id="PTHR10201:SF306">
    <property type="entry name" value="MATRILYSIN-LIKE"/>
    <property type="match status" value="1"/>
</dbReference>
<dbReference type="CDD" id="cd04278">
    <property type="entry name" value="ZnMc_MMP"/>
    <property type="match status" value="1"/>
</dbReference>
<feature type="disulfide bond" evidence="18">
    <location>
        <begin position="298"/>
        <end position="484"/>
    </location>
</feature>
<feature type="signal peptide" evidence="21">
    <location>
        <begin position="1"/>
        <end position="18"/>
    </location>
</feature>
<evidence type="ECO:0000256" key="17">
    <source>
        <dbReference type="PIRSR" id="PIRSR621190-2"/>
    </source>
</evidence>
<dbReference type="KEGG" id="nfu:107380738"/>
<comment type="similarity">
    <text evidence="2">Belongs to the peptidase M10A family.</text>
</comment>
<proteinExistence type="inferred from homology"/>
<feature type="binding site" evidence="17">
    <location>
        <position position="130"/>
    </location>
    <ligand>
        <name>Ca(2+)</name>
        <dbReference type="ChEBI" id="CHEBI:29108"/>
        <label>1</label>
    </ligand>
</feature>
<keyword evidence="12" id="KW-0482">Metalloprotease</keyword>
<feature type="binding site" evidence="17">
    <location>
        <position position="189"/>
    </location>
    <ligand>
        <name>Zn(2+)</name>
        <dbReference type="ChEBI" id="CHEBI:29105"/>
        <label>1</label>
    </ligand>
</feature>
<feature type="binding site" evidence="17">
    <location>
        <position position="198"/>
    </location>
    <ligand>
        <name>Ca(2+)</name>
        <dbReference type="ChEBI" id="CHEBI:29108"/>
        <label>2</label>
    </ligand>
</feature>
<dbReference type="InterPro" id="IPR000585">
    <property type="entry name" value="Hemopexin-like_dom"/>
</dbReference>
<feature type="domain" description="Peptidase metallopeptidase" evidence="22">
    <location>
        <begin position="111"/>
        <end position="270"/>
    </location>
</feature>
<feature type="binding site" evidence="17">
    <location>
        <position position="205"/>
    </location>
    <ligand>
        <name>Ca(2+)</name>
        <dbReference type="ChEBI" id="CHEBI:29108"/>
        <label>1</label>
    </ligand>
</feature>
<evidence type="ECO:0000256" key="12">
    <source>
        <dbReference type="ARBA" id="ARBA00023049"/>
    </source>
</evidence>
<feature type="short sequence motif" description="Cysteine switch" evidence="19">
    <location>
        <begin position="97"/>
        <end position="104"/>
    </location>
</feature>
<dbReference type="GO" id="GO:0008270">
    <property type="term" value="F:zinc ion binding"/>
    <property type="evidence" value="ECO:0007669"/>
    <property type="project" value="InterPro"/>
</dbReference>
<dbReference type="SMART" id="SM00235">
    <property type="entry name" value="ZnMc"/>
    <property type="match status" value="1"/>
</dbReference>
<feature type="binding site" evidence="17">
    <location>
        <position position="181"/>
    </location>
    <ligand>
        <name>Ca(2+)</name>
        <dbReference type="ChEBI" id="CHEBI:29108"/>
        <label>3</label>
    </ligand>
</feature>
<evidence type="ECO:0000256" key="10">
    <source>
        <dbReference type="ARBA" id="ARBA00022833"/>
    </source>
</evidence>
<dbReference type="Proteomes" id="UP000822369">
    <property type="component" value="Chromosome 7"/>
</dbReference>
<feature type="binding site" evidence="17">
    <location>
        <position position="202"/>
    </location>
    <ligand>
        <name>Zn(2+)</name>
        <dbReference type="ChEBI" id="CHEBI:29105"/>
        <label>1</label>
    </ligand>
</feature>
<dbReference type="OMA" id="QDKCAPD"/>
<dbReference type="CDD" id="cd00094">
    <property type="entry name" value="HX"/>
    <property type="match status" value="1"/>
</dbReference>
<dbReference type="InterPro" id="IPR024079">
    <property type="entry name" value="MetalloPept_cat_dom_sf"/>
</dbReference>
<dbReference type="GO" id="GO:0004222">
    <property type="term" value="F:metalloendopeptidase activity"/>
    <property type="evidence" value="ECO:0007669"/>
    <property type="project" value="InterPro"/>
</dbReference>
<dbReference type="AlphaFoldDB" id="A0A9D3BTU8"/>
<dbReference type="FunFam" id="3.40.390.10:FF:000007">
    <property type="entry name" value="Collagenase 3"/>
    <property type="match status" value="1"/>
</dbReference>
<evidence type="ECO:0000259" key="22">
    <source>
        <dbReference type="SMART" id="SM00235"/>
    </source>
</evidence>
<evidence type="ECO:0000256" key="15">
    <source>
        <dbReference type="PIRSR" id="PIRSR001191-1"/>
    </source>
</evidence>
<evidence type="ECO:0000313" key="24">
    <source>
        <dbReference type="Proteomes" id="UP000822369"/>
    </source>
</evidence>
<evidence type="ECO:0000256" key="7">
    <source>
        <dbReference type="ARBA" id="ARBA00022729"/>
    </source>
</evidence>
<organism evidence="23 24">
    <name type="scientific">Nothobranchius furzeri</name>
    <name type="common">Turquoise killifish</name>
    <dbReference type="NCBI Taxonomy" id="105023"/>
    <lineage>
        <taxon>Eukaryota</taxon>
        <taxon>Metazoa</taxon>
        <taxon>Chordata</taxon>
        <taxon>Craniata</taxon>
        <taxon>Vertebrata</taxon>
        <taxon>Euteleostomi</taxon>
        <taxon>Actinopterygii</taxon>
        <taxon>Neopterygii</taxon>
        <taxon>Teleostei</taxon>
        <taxon>Neoteleostei</taxon>
        <taxon>Acanthomorphata</taxon>
        <taxon>Ovalentaria</taxon>
        <taxon>Atherinomorphae</taxon>
        <taxon>Cyprinodontiformes</taxon>
        <taxon>Nothobranchiidae</taxon>
        <taxon>Nothobranchius</taxon>
    </lineage>
</organism>
<dbReference type="InterPro" id="IPR021190">
    <property type="entry name" value="Pept_M10A"/>
</dbReference>
<feature type="binding site" evidence="17">
    <location>
        <position position="243"/>
    </location>
    <ligand>
        <name>Zn(2+)</name>
        <dbReference type="ChEBI" id="CHEBI:29105"/>
        <label>2</label>
        <note>catalytic</note>
    </ligand>
</feature>
<feature type="active site" evidence="15">
    <location>
        <position position="226"/>
    </location>
</feature>
<feature type="binding site" evidence="17">
    <location>
        <position position="351"/>
    </location>
    <ligand>
        <name>Ca(2+)</name>
        <dbReference type="ChEBI" id="CHEBI:29108"/>
        <label>5</label>
    </ligand>
</feature>
<evidence type="ECO:0000256" key="14">
    <source>
        <dbReference type="ARBA" id="ARBA00023157"/>
    </source>
</evidence>
<dbReference type="PROSITE" id="PS00546">
    <property type="entry name" value="CYSTEINE_SWITCH"/>
    <property type="match status" value="1"/>
</dbReference>
<dbReference type="InterPro" id="IPR021158">
    <property type="entry name" value="Pept_M10A_Zn_BS"/>
</dbReference>
<dbReference type="GO" id="GO:0006508">
    <property type="term" value="P:proteolysis"/>
    <property type="evidence" value="ECO:0007669"/>
    <property type="project" value="UniProtKB-KW"/>
</dbReference>
<feature type="binding site" evidence="16">
    <location>
        <position position="229"/>
    </location>
    <ligand>
        <name>Zn(2+)</name>
        <dbReference type="ChEBI" id="CHEBI:29105"/>
        <label>2</label>
        <note>catalytic</note>
    </ligand>
</feature>
<keyword evidence="13" id="KW-0865">Zymogen</keyword>
<dbReference type="InterPro" id="IPR033739">
    <property type="entry name" value="M10A_MMP"/>
</dbReference>
<keyword evidence="3" id="KW-0964">Secreted</keyword>
<evidence type="ECO:0000256" key="20">
    <source>
        <dbReference type="PROSITE-ProRule" id="PRU01011"/>
    </source>
</evidence>
<feature type="binding site" evidence="17">
    <location>
        <position position="182"/>
    </location>
    <ligand>
        <name>Ca(2+)</name>
        <dbReference type="ChEBI" id="CHEBI:29108"/>
        <label>3</label>
    </ligand>
</feature>
<feature type="binding site" evidence="17">
    <location>
        <position position="204"/>
    </location>
    <ligand>
        <name>Ca(2+)</name>
        <dbReference type="ChEBI" id="CHEBI:29108"/>
        <label>3</label>
    </ligand>
</feature>
<dbReference type="InterPro" id="IPR018487">
    <property type="entry name" value="Hemopexin-like_repeat"/>
</dbReference>
<comment type="caution">
    <text evidence="23">The sequence shown here is derived from an EMBL/GenBank/DDBJ whole genome shotgun (WGS) entry which is preliminary data.</text>
</comment>
<evidence type="ECO:0000256" key="18">
    <source>
        <dbReference type="PIRSR" id="PIRSR621190-3"/>
    </source>
</evidence>
<dbReference type="SUPFAM" id="SSF55486">
    <property type="entry name" value="Metalloproteases ('zincins'), catalytic domain"/>
    <property type="match status" value="1"/>
</dbReference>
<dbReference type="Gene3D" id="2.110.10.10">
    <property type="entry name" value="Hemopexin-like domain"/>
    <property type="match status" value="1"/>
</dbReference>
<feature type="chain" id="PRO_5039709024" evidence="21">
    <location>
        <begin position="19"/>
        <end position="484"/>
    </location>
</feature>
<feature type="binding site" evidence="17">
    <location>
        <position position="207"/>
    </location>
    <ligand>
        <name>Ca(2+)</name>
        <dbReference type="ChEBI" id="CHEBI:29108"/>
        <label>1</label>
    </ligand>
</feature>
<feature type="repeat" description="Hemopexin" evidence="20">
    <location>
        <begin position="345"/>
        <end position="390"/>
    </location>
</feature>
<keyword evidence="8" id="KW-0677">Repeat</keyword>
<feature type="binding site" evidence="17">
    <location>
        <position position="349"/>
    </location>
    <ligand>
        <name>Ca(2+)</name>
        <dbReference type="ChEBI" id="CHEBI:29108"/>
        <label>4</label>
    </ligand>
</feature>
<evidence type="ECO:0000256" key="16">
    <source>
        <dbReference type="PIRSR" id="PIRSR001191-2"/>
    </source>
</evidence>
<feature type="binding site" evidence="17">
    <location>
        <position position="207"/>
    </location>
    <ligand>
        <name>Ca(2+)</name>
        <dbReference type="ChEBI" id="CHEBI:29108"/>
        <label>3</label>
    </ligand>
</feature>
<evidence type="ECO:0000256" key="6">
    <source>
        <dbReference type="ARBA" id="ARBA00022723"/>
    </source>
</evidence>
<dbReference type="PROSITE" id="PS51642">
    <property type="entry name" value="HEMOPEXIN_2"/>
    <property type="match status" value="2"/>
</dbReference>
<keyword evidence="9" id="KW-0378">Hydrolase</keyword>
<dbReference type="InterPro" id="IPR001818">
    <property type="entry name" value="Pept_M10_metallopeptidase"/>
</dbReference>
<protein>
    <submittedName>
        <fullName evidence="23">Matrix metalloproteinase-20-like</fullName>
    </submittedName>
</protein>
<evidence type="ECO:0000256" key="4">
    <source>
        <dbReference type="ARBA" id="ARBA00022530"/>
    </source>
</evidence>
<dbReference type="InterPro" id="IPR006026">
    <property type="entry name" value="Peptidase_Metallo"/>
</dbReference>
<feature type="binding site" evidence="17">
    <location>
        <position position="176"/>
    </location>
    <ligand>
        <name>Zn(2+)</name>
        <dbReference type="ChEBI" id="CHEBI:29105"/>
        <label>1</label>
    </ligand>
</feature>
<evidence type="ECO:0000256" key="8">
    <source>
        <dbReference type="ARBA" id="ARBA00022737"/>
    </source>
</evidence>
<dbReference type="Pfam" id="PF00413">
    <property type="entry name" value="Peptidase_M10"/>
    <property type="match status" value="1"/>
</dbReference>
<keyword evidence="7 21" id="KW-0732">Signal</keyword>
<sequence>MLLPFCVLVFLRLDPSLTAPAFSPEEELGLAPAEPQADLKLATEYLHRFYKLQKDPSGRMRRSGPSFTSKVKDMQTFFGLNSTGELDSGTLEVMRSPRCGVPDVEEYSHIHGTRWNKNVIAYSIGRYTRDLPSSTVDFLIESAFGVWAKASGLTFVRSHTHNTDIMVEFVTYAHGDFYPFDGPRGTLAHAFGPGSGAGGDTHFDDDEHWTAGGAAGFNLFVVAAHEFGHALGLKHSRNPESLMYPTYKISRTSNLLSREDVHSINALYSPLRTHTNYALRNFPWLSRPQFPHLMQDKCAPDLTFDAVTFLGDATIFVRDRYLWMKHKELSDIKEGPITNFLPKIETGIDAAFWIPRRSTAYLIHESTFWTIKRSVIKGKPRTLSYFGFPPWVQDVDATVHIEKTGRTLFFLQDTYWSYNENRKIMDFGYPKYISEDFPGINSTINAAFYKNSFIYFFMGPQVLKFDYTLKQVVGVEMANSWLGC</sequence>
<evidence type="ECO:0000256" key="11">
    <source>
        <dbReference type="ARBA" id="ARBA00022837"/>
    </source>
</evidence>
<feature type="binding site" evidence="16">
    <location>
        <position position="235"/>
    </location>
    <ligand>
        <name>Zn(2+)</name>
        <dbReference type="ChEBI" id="CHEBI:29105"/>
        <label>2</label>
        <note>catalytic</note>
    </ligand>
</feature>
<dbReference type="Pfam" id="PF01471">
    <property type="entry name" value="PG_binding_1"/>
    <property type="match status" value="1"/>
</dbReference>
<dbReference type="InterPro" id="IPR036375">
    <property type="entry name" value="Hemopexin-like_dom_sf"/>
</dbReference>
<dbReference type="SUPFAM" id="SSF47090">
    <property type="entry name" value="PGBD-like"/>
    <property type="match status" value="1"/>
</dbReference>
<dbReference type="GO" id="GO:0030574">
    <property type="term" value="P:collagen catabolic process"/>
    <property type="evidence" value="ECO:0007669"/>
    <property type="project" value="TreeGrafter"/>
</dbReference>
<keyword evidence="10 16" id="KW-0862">Zinc</keyword>